<feature type="active site" description="Proton acceptor" evidence="13">
    <location>
        <position position="341"/>
    </location>
</feature>
<evidence type="ECO:0000256" key="16">
    <source>
        <dbReference type="SAM" id="SignalP"/>
    </source>
</evidence>
<dbReference type="InterPro" id="IPR014718">
    <property type="entry name" value="GH-type_carb-bd"/>
</dbReference>
<feature type="binding site" evidence="15">
    <location>
        <begin position="102"/>
        <end position="103"/>
    </location>
    <ligand>
        <name>beta-D-galactose</name>
        <dbReference type="ChEBI" id="CHEBI:27667"/>
    </ligand>
</feature>
<keyword evidence="16" id="KW-0732">Signal</keyword>
<accession>A0A4Y5Z5M9</accession>
<evidence type="ECO:0000256" key="1">
    <source>
        <dbReference type="ARBA" id="ARBA00001614"/>
    </source>
</evidence>
<keyword evidence="11 12" id="KW-0119">Carbohydrate metabolism</keyword>
<dbReference type="AlphaFoldDB" id="A0A4Y5Z5M9"/>
<comment type="catalytic activity">
    <reaction evidence="1 12">
        <text>alpha-D-glucose = beta-D-glucose</text>
        <dbReference type="Rhea" id="RHEA:10264"/>
        <dbReference type="ChEBI" id="CHEBI:15903"/>
        <dbReference type="ChEBI" id="CHEBI:17925"/>
        <dbReference type="EC" id="5.1.3.3"/>
    </reaction>
</comment>
<keyword evidence="8" id="KW-0963">Cytoplasm</keyword>
<dbReference type="InterPro" id="IPR011013">
    <property type="entry name" value="Gal_mutarotase_sf_dom"/>
</dbReference>
<evidence type="ECO:0000313" key="17">
    <source>
        <dbReference type="EMBL" id="QDE40742.1"/>
    </source>
</evidence>
<dbReference type="OrthoDB" id="9779408at2"/>
<organism evidence="17 18">
    <name type="scientific">Luteibacter pinisoli</name>
    <dbReference type="NCBI Taxonomy" id="2589080"/>
    <lineage>
        <taxon>Bacteria</taxon>
        <taxon>Pseudomonadati</taxon>
        <taxon>Pseudomonadota</taxon>
        <taxon>Gammaproteobacteria</taxon>
        <taxon>Lysobacterales</taxon>
        <taxon>Rhodanobacteraceae</taxon>
        <taxon>Luteibacter</taxon>
    </lineage>
</organism>
<evidence type="ECO:0000256" key="6">
    <source>
        <dbReference type="ARBA" id="ARBA00013185"/>
    </source>
</evidence>
<dbReference type="UniPathway" id="UPA00242"/>
<dbReference type="InterPro" id="IPR015443">
    <property type="entry name" value="Aldose_1-epimerase"/>
</dbReference>
<evidence type="ECO:0000313" key="18">
    <source>
        <dbReference type="Proteomes" id="UP000316093"/>
    </source>
</evidence>
<dbReference type="KEGG" id="lpy:FIV34_16775"/>
<comment type="subcellular location">
    <subcellularLocation>
        <location evidence="2">Cytoplasm</location>
    </subcellularLocation>
</comment>
<dbReference type="Proteomes" id="UP000316093">
    <property type="component" value="Chromosome"/>
</dbReference>
<dbReference type="PROSITE" id="PS00545">
    <property type="entry name" value="ALDOSE_1_EPIMERASE"/>
    <property type="match status" value="1"/>
</dbReference>
<evidence type="ECO:0000256" key="11">
    <source>
        <dbReference type="ARBA" id="ARBA00023277"/>
    </source>
</evidence>
<evidence type="ECO:0000256" key="15">
    <source>
        <dbReference type="PIRSR" id="PIRSR005096-3"/>
    </source>
</evidence>
<feature type="binding site" evidence="15">
    <location>
        <begin position="202"/>
        <end position="204"/>
    </location>
    <ligand>
        <name>beta-D-galactose</name>
        <dbReference type="ChEBI" id="CHEBI:27667"/>
    </ligand>
</feature>
<dbReference type="SUPFAM" id="SSF74650">
    <property type="entry name" value="Galactose mutarotase-like"/>
    <property type="match status" value="1"/>
</dbReference>
<evidence type="ECO:0000256" key="8">
    <source>
        <dbReference type="ARBA" id="ARBA00022490"/>
    </source>
</evidence>
<dbReference type="InterPro" id="IPR018052">
    <property type="entry name" value="Ald1_epimerase_CS"/>
</dbReference>
<comment type="subunit">
    <text evidence="5">Monomer.</text>
</comment>
<comment type="pathway">
    <text evidence="3 12">Carbohydrate metabolism; hexose metabolism.</text>
</comment>
<evidence type="ECO:0000256" key="3">
    <source>
        <dbReference type="ARBA" id="ARBA00005028"/>
    </source>
</evidence>
<feature type="binding site" evidence="14">
    <location>
        <position position="275"/>
    </location>
    <ligand>
        <name>beta-D-galactose</name>
        <dbReference type="ChEBI" id="CHEBI:27667"/>
    </ligand>
</feature>
<protein>
    <recommendedName>
        <fullName evidence="7 12">Aldose 1-epimerase</fullName>
        <ecNumber evidence="6 12">5.1.3.3</ecNumber>
    </recommendedName>
</protein>
<dbReference type="GO" id="GO:0005737">
    <property type="term" value="C:cytoplasm"/>
    <property type="evidence" value="ECO:0007669"/>
    <property type="project" value="UniProtKB-SubCell"/>
</dbReference>
<evidence type="ECO:0000256" key="10">
    <source>
        <dbReference type="ARBA" id="ARBA00023235"/>
    </source>
</evidence>
<evidence type="ECO:0000256" key="2">
    <source>
        <dbReference type="ARBA" id="ARBA00004496"/>
    </source>
</evidence>
<gene>
    <name evidence="17" type="ORF">FIV34_16775</name>
</gene>
<dbReference type="GO" id="GO:0033499">
    <property type="term" value="P:galactose catabolic process via UDP-galactose, Leloir pathway"/>
    <property type="evidence" value="ECO:0007669"/>
    <property type="project" value="TreeGrafter"/>
</dbReference>
<keyword evidence="9" id="KW-0597">Phosphoprotein</keyword>
<feature type="signal peptide" evidence="16">
    <location>
        <begin position="1"/>
        <end position="19"/>
    </location>
</feature>
<evidence type="ECO:0000256" key="5">
    <source>
        <dbReference type="ARBA" id="ARBA00011245"/>
    </source>
</evidence>
<feature type="active site" description="Proton donor" evidence="13">
    <location>
        <position position="202"/>
    </location>
</feature>
<keyword evidence="18" id="KW-1185">Reference proteome</keyword>
<sequence length="380" mass="40537">MRKLLAVAITAFLFGGASAASAGEASKASFGSTPDGKDVTVVTLTNGKGVTAKVISLGAALYALDIPDRNGKAGDVVLGYPDLKGTFEKPQYFGDTVGRYANRIAKGKFKLDGKEYTVPVNDGPNSLHGGKLGFDKVVWTVDKVESGATPSVTMTYVSPDGDQGYPGTLTATATYTLNDKNELTIEYTATTDKPTIVNITNHTYWNLAGEGSGSVMDQKLMIAGDAYLPTDATAIPTGEVRGVAGTDFDFRKAKPIGRDVRDAKEQQIVFGRGFDHNWVISRKEAAQPREVARVADPKSGRVLSLWSAQPGLQFYSGNFLDGTTSGKSGGVYRQGDAFALEPQLFPDTPNQPDFGSARLDPGHTYKNVMTYKFSTDKAAK</sequence>
<dbReference type="GO" id="GO:0030246">
    <property type="term" value="F:carbohydrate binding"/>
    <property type="evidence" value="ECO:0007669"/>
    <property type="project" value="InterPro"/>
</dbReference>
<evidence type="ECO:0000256" key="13">
    <source>
        <dbReference type="PIRSR" id="PIRSR005096-1"/>
    </source>
</evidence>
<evidence type="ECO:0000256" key="12">
    <source>
        <dbReference type="PIRNR" id="PIRNR005096"/>
    </source>
</evidence>
<reference evidence="17 18" key="1">
    <citation type="submission" date="2019-06" db="EMBL/GenBank/DDBJ databases">
        <title>A complete genome sequence for Luteibacter pinisoli MAH-14.</title>
        <authorList>
            <person name="Baltrus D.A."/>
        </authorList>
    </citation>
    <scope>NUCLEOTIDE SEQUENCE [LARGE SCALE GENOMIC DNA]</scope>
    <source>
        <strain evidence="17 18">MAH-14</strain>
    </source>
</reference>
<evidence type="ECO:0000256" key="14">
    <source>
        <dbReference type="PIRSR" id="PIRSR005096-2"/>
    </source>
</evidence>
<dbReference type="NCBIfam" id="NF008277">
    <property type="entry name" value="PRK11055.1"/>
    <property type="match status" value="1"/>
</dbReference>
<dbReference type="InterPro" id="IPR008183">
    <property type="entry name" value="Aldose_1/G6P_1-epimerase"/>
</dbReference>
<dbReference type="FunFam" id="2.70.98.10:FF:000003">
    <property type="entry name" value="Aldose 1-epimerase"/>
    <property type="match status" value="1"/>
</dbReference>
<dbReference type="EC" id="5.1.3.3" evidence="6 12"/>
<evidence type="ECO:0000256" key="9">
    <source>
        <dbReference type="ARBA" id="ARBA00022553"/>
    </source>
</evidence>
<name>A0A4Y5Z5M9_9GAMM</name>
<evidence type="ECO:0000256" key="7">
    <source>
        <dbReference type="ARBA" id="ARBA00014165"/>
    </source>
</evidence>
<proteinExistence type="inferred from homology"/>
<feature type="chain" id="PRO_5021249781" description="Aldose 1-epimerase" evidence="16">
    <location>
        <begin position="20"/>
        <end position="380"/>
    </location>
</feature>
<dbReference type="EMBL" id="CP041046">
    <property type="protein sequence ID" value="QDE40742.1"/>
    <property type="molecule type" value="Genomic_DNA"/>
</dbReference>
<evidence type="ECO:0000256" key="4">
    <source>
        <dbReference type="ARBA" id="ARBA00006206"/>
    </source>
</evidence>
<dbReference type="GO" id="GO:0004034">
    <property type="term" value="F:aldose 1-epimerase activity"/>
    <property type="evidence" value="ECO:0007669"/>
    <property type="project" value="UniProtKB-EC"/>
</dbReference>
<dbReference type="CDD" id="cd09019">
    <property type="entry name" value="galactose_mutarotase_like"/>
    <property type="match status" value="1"/>
</dbReference>
<dbReference type="Gene3D" id="2.70.98.10">
    <property type="match status" value="1"/>
</dbReference>
<dbReference type="PIRSF" id="PIRSF005096">
    <property type="entry name" value="GALM"/>
    <property type="match status" value="1"/>
</dbReference>
<dbReference type="Pfam" id="PF01263">
    <property type="entry name" value="Aldose_epim"/>
    <property type="match status" value="1"/>
</dbReference>
<dbReference type="PANTHER" id="PTHR10091:SF0">
    <property type="entry name" value="GALACTOSE MUTAROTASE"/>
    <property type="match status" value="1"/>
</dbReference>
<dbReference type="RefSeq" id="WP_139984667.1">
    <property type="nucleotide sequence ID" value="NZ_CP041046.1"/>
</dbReference>
<dbReference type="InterPro" id="IPR047215">
    <property type="entry name" value="Galactose_mutarotase-like"/>
</dbReference>
<comment type="similarity">
    <text evidence="4 12">Belongs to the aldose epimerase family.</text>
</comment>
<dbReference type="PANTHER" id="PTHR10091">
    <property type="entry name" value="ALDOSE-1-EPIMERASE"/>
    <property type="match status" value="1"/>
</dbReference>
<keyword evidence="10 12" id="KW-0413">Isomerase</keyword>
<dbReference type="GO" id="GO:0006006">
    <property type="term" value="P:glucose metabolic process"/>
    <property type="evidence" value="ECO:0007669"/>
    <property type="project" value="TreeGrafter"/>
</dbReference>